<evidence type="ECO:0000256" key="1">
    <source>
        <dbReference type="SAM" id="MobiDB-lite"/>
    </source>
</evidence>
<dbReference type="KEGG" id="tput:QJT81_17635"/>
<proteinExistence type="predicted"/>
<sequence length="121" mass="12836">MLKIEQLSLSDFASRSFISSANQVGNSQYGSIRLSPGKVVESISLDLTMYDLENLNNTKIKSKVEQEVYTANLAPLTTDSEPSVSGMPGETGGTETPPDGSVITPANPNMPILMNWGAGGE</sequence>
<accession>A0AA95KLB2</accession>
<dbReference type="EMBL" id="CP124756">
    <property type="protein sequence ID" value="WGZ93600.1"/>
    <property type="molecule type" value="Genomic_DNA"/>
</dbReference>
<dbReference type="AlphaFoldDB" id="A0AA95KLB2"/>
<organism evidence="2">
    <name type="scientific">Candidatus Thiothrix putei</name>
    <dbReference type="NCBI Taxonomy" id="3080811"/>
    <lineage>
        <taxon>Bacteria</taxon>
        <taxon>Pseudomonadati</taxon>
        <taxon>Pseudomonadota</taxon>
        <taxon>Gammaproteobacteria</taxon>
        <taxon>Thiotrichales</taxon>
        <taxon>Thiotrichaceae</taxon>
        <taxon>Thiothrix</taxon>
    </lineage>
</organism>
<dbReference type="Proteomes" id="UP001301326">
    <property type="component" value="Chromosome"/>
</dbReference>
<gene>
    <name evidence="2" type="ORF">QJT81_17635</name>
</gene>
<protein>
    <submittedName>
        <fullName evidence="2">Uncharacterized protein</fullName>
    </submittedName>
</protein>
<feature type="region of interest" description="Disordered" evidence="1">
    <location>
        <begin position="73"/>
        <end position="111"/>
    </location>
</feature>
<reference evidence="2" key="1">
    <citation type="journal article" date="2023" name="Int. J. Mol. Sci.">
        <title>Metagenomics Revealed a New Genus 'Candidatus Thiocaldithrix dubininis' gen. nov., sp. nov. and a New Species 'Candidatus Thiothrix putei' sp. nov. in the Family Thiotrichaceae, Some Members of Which Have Traits of Both Na+- and H+-Motive Energetics.</title>
        <authorList>
            <person name="Ravin N.V."/>
            <person name="Muntyan M.S."/>
            <person name="Smolyakov D.D."/>
            <person name="Rudenko T.S."/>
            <person name="Beletsky A.V."/>
            <person name="Mardanov A.V."/>
            <person name="Grabovich M.Y."/>
        </authorList>
    </citation>
    <scope>NUCLEOTIDE SEQUENCE</scope>
    <source>
        <strain evidence="2">GKL-02</strain>
    </source>
</reference>
<evidence type="ECO:0000313" key="2">
    <source>
        <dbReference type="EMBL" id="WGZ93600.1"/>
    </source>
</evidence>
<name>A0AA95KLB2_9GAMM</name>
<reference evidence="2" key="2">
    <citation type="submission" date="2023-04" db="EMBL/GenBank/DDBJ databases">
        <authorList>
            <person name="Beletskiy A.V."/>
            <person name="Mardanov A.V."/>
            <person name="Ravin N.V."/>
        </authorList>
    </citation>
    <scope>NUCLEOTIDE SEQUENCE</scope>
    <source>
        <strain evidence="2">GKL-02</strain>
    </source>
</reference>